<dbReference type="InterPro" id="IPR050491">
    <property type="entry name" value="AmpC-like"/>
</dbReference>
<dbReference type="Proteomes" id="UP001139260">
    <property type="component" value="Unassembled WGS sequence"/>
</dbReference>
<evidence type="ECO:0000313" key="3">
    <source>
        <dbReference type="Proteomes" id="UP001139260"/>
    </source>
</evidence>
<sequence length="354" mass="40533">MKHFFKFILPIISILFLNCNVFGQQTDDYSKKIDSLIQLNSPRPFNGVILITKNRKVIYKKAFGYSDFEKQKPLTLKDNFRIQSNSKQITAVLVLKEVEKGKIDLNEPIGKYLPNLKQSWADSVSVHQILNMSSGIVDIDKPLLFKPGTDFHYSNPAYGLLGQLIEKTTGKKFIEVANTLFKDLGMKNTYCHEKNKASSNLINGHWQTKDSIEVVNFKNLNFTDESWENFIPAGGIISNAIDLNIWDTKLHNGKILETKSYIAMIDSTIVDSDFTFSETKSNYGYGVNINKEKPHKYIGHAGRGLGYVNLKFYLPEKNLDVIILENVYNRDINIVYHYEKSIRKIVMDSKLVKL</sequence>
<name>A0A9X2BRC5_9FLAO</name>
<dbReference type="InterPro" id="IPR012338">
    <property type="entry name" value="Beta-lactam/transpept-like"/>
</dbReference>
<dbReference type="RefSeq" id="WP_248429391.1">
    <property type="nucleotide sequence ID" value="NZ_JALNUB010000024.1"/>
</dbReference>
<reference evidence="2" key="1">
    <citation type="submission" date="2022-04" db="EMBL/GenBank/DDBJ databases">
        <title>Flavobacterium pygoscelis sp. nov. isolated from Chinstrap chick (Pygoscelis antarcticus).</title>
        <authorList>
            <person name="Irgang R."/>
            <person name="Poblete-Morales M."/>
            <person name="Avendano-Herrera R."/>
        </authorList>
    </citation>
    <scope>NUCLEOTIDE SEQUENCE</scope>
    <source>
        <strain evidence="2">I-SCBP12n</strain>
    </source>
</reference>
<dbReference type="AlphaFoldDB" id="A0A9X2BRC5"/>
<protein>
    <submittedName>
        <fullName evidence="2">Beta-lactamase family protein</fullName>
    </submittedName>
</protein>
<feature type="domain" description="Beta-lactamase-related" evidence="1">
    <location>
        <begin position="48"/>
        <end position="326"/>
    </location>
</feature>
<gene>
    <name evidence="2" type="ORF">MW871_16005</name>
</gene>
<dbReference type="SUPFAM" id="SSF56601">
    <property type="entry name" value="beta-lactamase/transpeptidase-like"/>
    <property type="match status" value="1"/>
</dbReference>
<dbReference type="InterPro" id="IPR001466">
    <property type="entry name" value="Beta-lactam-related"/>
</dbReference>
<evidence type="ECO:0000259" key="1">
    <source>
        <dbReference type="Pfam" id="PF00144"/>
    </source>
</evidence>
<accession>A0A9X2BRC5</accession>
<dbReference type="Gene3D" id="3.40.710.10">
    <property type="entry name" value="DD-peptidase/beta-lactamase superfamily"/>
    <property type="match status" value="1"/>
</dbReference>
<dbReference type="PANTHER" id="PTHR46825:SF9">
    <property type="entry name" value="BETA-LACTAMASE-RELATED DOMAIN-CONTAINING PROTEIN"/>
    <property type="match status" value="1"/>
</dbReference>
<dbReference type="Pfam" id="PF00144">
    <property type="entry name" value="Beta-lactamase"/>
    <property type="match status" value="1"/>
</dbReference>
<evidence type="ECO:0000313" key="2">
    <source>
        <dbReference type="EMBL" id="MCK8143396.1"/>
    </source>
</evidence>
<keyword evidence="3" id="KW-1185">Reference proteome</keyword>
<dbReference type="PANTHER" id="PTHR46825">
    <property type="entry name" value="D-ALANYL-D-ALANINE-CARBOXYPEPTIDASE/ENDOPEPTIDASE AMPH"/>
    <property type="match status" value="1"/>
</dbReference>
<proteinExistence type="predicted"/>
<comment type="caution">
    <text evidence="2">The sequence shown here is derived from an EMBL/GenBank/DDBJ whole genome shotgun (WGS) entry which is preliminary data.</text>
</comment>
<dbReference type="EMBL" id="JALNUB010000024">
    <property type="protein sequence ID" value="MCK8143396.1"/>
    <property type="molecule type" value="Genomic_DNA"/>
</dbReference>
<organism evidence="2 3">
    <name type="scientific">Flavobacterium pygoscelis</name>
    <dbReference type="NCBI Taxonomy" id="2893176"/>
    <lineage>
        <taxon>Bacteria</taxon>
        <taxon>Pseudomonadati</taxon>
        <taxon>Bacteroidota</taxon>
        <taxon>Flavobacteriia</taxon>
        <taxon>Flavobacteriales</taxon>
        <taxon>Flavobacteriaceae</taxon>
        <taxon>Flavobacterium</taxon>
    </lineage>
</organism>